<accession>A0A6F8U2D0</accession>
<proteinExistence type="predicted"/>
<dbReference type="AlphaFoldDB" id="A0A6F8U2D0"/>
<protein>
    <submittedName>
        <fullName evidence="1">Uncharacterized protein</fullName>
    </submittedName>
</protein>
<dbReference type="RefSeq" id="WP_172420206.1">
    <property type="nucleotide sequence ID" value="NZ_AP022843.1"/>
</dbReference>
<sequence length="131" mass="15025">MNKPEYLYHGTRKKLELLNPTQGVGYGMADNECGVYAVSDRELAIPFAISYRPLGDGAVFSVETSKRPPRIVLKDTDVDWNQVGYVYKVSSETFEQIDSEQWLSRVPVKPVEVEEIKPESYRDWIVHKSEI</sequence>
<organism evidence="1 2">
    <name type="scientific">Halomonas hydrothermalis</name>
    <dbReference type="NCBI Taxonomy" id="115561"/>
    <lineage>
        <taxon>Bacteria</taxon>
        <taxon>Pseudomonadati</taxon>
        <taxon>Pseudomonadota</taxon>
        <taxon>Gammaproteobacteria</taxon>
        <taxon>Oceanospirillales</taxon>
        <taxon>Halomonadaceae</taxon>
        <taxon>Halomonas</taxon>
    </lineage>
</organism>
<dbReference type="Proteomes" id="UP000502259">
    <property type="component" value="Chromosome"/>
</dbReference>
<gene>
    <name evidence="1" type="ORF">HHSLTHF2_09600</name>
</gene>
<evidence type="ECO:0000313" key="2">
    <source>
        <dbReference type="Proteomes" id="UP000502259"/>
    </source>
</evidence>
<evidence type="ECO:0000313" key="1">
    <source>
        <dbReference type="EMBL" id="BCB07070.1"/>
    </source>
</evidence>
<reference evidence="1 2" key="1">
    <citation type="submission" date="2020-03" db="EMBL/GenBank/DDBJ databases">
        <title>Complete Genome Sequence of Halomonas hydrothermalis Strain Slthf2, Halophilic Bacterium Isolated from Deep-Sea Hydrothermal-Vent Environments.</title>
        <authorList>
            <person name="Takeyama N."/>
            <person name="Huang M."/>
            <person name="Sato K."/>
            <person name="Galipon J."/>
            <person name="Arakawa K."/>
        </authorList>
    </citation>
    <scope>NUCLEOTIDE SEQUENCE [LARGE SCALE GENOMIC DNA]</scope>
    <source>
        <strain evidence="1 2">Slthf2</strain>
    </source>
</reference>
<name>A0A6F8U2D0_9GAMM</name>
<keyword evidence="2" id="KW-1185">Reference proteome</keyword>
<dbReference type="EMBL" id="AP022843">
    <property type="protein sequence ID" value="BCB07070.1"/>
    <property type="molecule type" value="Genomic_DNA"/>
</dbReference>